<proteinExistence type="predicted"/>
<dbReference type="PANTHER" id="PTHR37984:SF5">
    <property type="entry name" value="PROTEIN NYNRIN-LIKE"/>
    <property type="match status" value="1"/>
</dbReference>
<protein>
    <recommendedName>
        <fullName evidence="1">Integrase catalytic domain-containing protein</fullName>
    </recommendedName>
</protein>
<dbReference type="EMBL" id="NCKU01007032">
    <property type="protein sequence ID" value="RWS02948.1"/>
    <property type="molecule type" value="Genomic_DNA"/>
</dbReference>
<dbReference type="GO" id="GO:0003676">
    <property type="term" value="F:nucleic acid binding"/>
    <property type="evidence" value="ECO:0007669"/>
    <property type="project" value="InterPro"/>
</dbReference>
<keyword evidence="3" id="KW-1185">Reference proteome</keyword>
<accession>A0A443QIW3</accession>
<dbReference type="InterPro" id="IPR036397">
    <property type="entry name" value="RNaseH_sf"/>
</dbReference>
<dbReference type="PANTHER" id="PTHR37984">
    <property type="entry name" value="PROTEIN CBG26694"/>
    <property type="match status" value="1"/>
</dbReference>
<dbReference type="OrthoDB" id="6496015at2759"/>
<dbReference type="Proteomes" id="UP000285301">
    <property type="component" value="Unassembled WGS sequence"/>
</dbReference>
<evidence type="ECO:0000313" key="2">
    <source>
        <dbReference type="EMBL" id="RWS02948.1"/>
    </source>
</evidence>
<dbReference type="InterPro" id="IPR012337">
    <property type="entry name" value="RNaseH-like_sf"/>
</dbReference>
<feature type="domain" description="Integrase catalytic" evidence="1">
    <location>
        <begin position="1"/>
        <end position="94"/>
    </location>
</feature>
<dbReference type="GO" id="GO:0015074">
    <property type="term" value="P:DNA integration"/>
    <property type="evidence" value="ECO:0007669"/>
    <property type="project" value="InterPro"/>
</dbReference>
<evidence type="ECO:0000259" key="1">
    <source>
        <dbReference type="PROSITE" id="PS50994"/>
    </source>
</evidence>
<dbReference type="STRING" id="1965070.A0A443QIW3"/>
<dbReference type="Gene3D" id="3.30.420.10">
    <property type="entry name" value="Ribonuclease H-like superfamily/Ribonuclease H"/>
    <property type="match status" value="1"/>
</dbReference>
<reference evidence="2 3" key="1">
    <citation type="journal article" date="2018" name="Gigascience">
        <title>Genomes of trombidid mites reveal novel predicted allergens and laterally-transferred genes associated with secondary metabolism.</title>
        <authorList>
            <person name="Dong X."/>
            <person name="Chaisiri K."/>
            <person name="Xia D."/>
            <person name="Armstrong S.D."/>
            <person name="Fang Y."/>
            <person name="Donnelly M.J."/>
            <person name="Kadowaki T."/>
            <person name="McGarry J.W."/>
            <person name="Darby A.C."/>
            <person name="Makepeace B.L."/>
        </authorList>
    </citation>
    <scope>NUCLEOTIDE SEQUENCE [LARGE SCALE GENOMIC DNA]</scope>
    <source>
        <strain evidence="2">UoL-WK</strain>
    </source>
</reference>
<dbReference type="InterPro" id="IPR001584">
    <property type="entry name" value="Integrase_cat-core"/>
</dbReference>
<comment type="caution">
    <text evidence="2">The sequence shown here is derived from an EMBL/GenBank/DDBJ whole genome shotgun (WGS) entry which is preliminary data.</text>
</comment>
<dbReference type="PROSITE" id="PS50994">
    <property type="entry name" value="INTEGRASE"/>
    <property type="match status" value="1"/>
</dbReference>
<dbReference type="AlphaFoldDB" id="A0A443QIW3"/>
<sequence length="94" mass="10463">MRKESNQKPAGPLQPFSAIAVDYYSKYAVTKAITSASAEEVADFFVKELVLKFGSPKKILSDRGTAFWAKLTETIFSLVSIKQVKTTTYHPETN</sequence>
<organism evidence="2 3">
    <name type="scientific">Dinothrombium tinctorium</name>
    <dbReference type="NCBI Taxonomy" id="1965070"/>
    <lineage>
        <taxon>Eukaryota</taxon>
        <taxon>Metazoa</taxon>
        <taxon>Ecdysozoa</taxon>
        <taxon>Arthropoda</taxon>
        <taxon>Chelicerata</taxon>
        <taxon>Arachnida</taxon>
        <taxon>Acari</taxon>
        <taxon>Acariformes</taxon>
        <taxon>Trombidiformes</taxon>
        <taxon>Prostigmata</taxon>
        <taxon>Anystina</taxon>
        <taxon>Parasitengona</taxon>
        <taxon>Trombidioidea</taxon>
        <taxon>Trombidiidae</taxon>
        <taxon>Dinothrombium</taxon>
    </lineage>
</organism>
<feature type="non-terminal residue" evidence="2">
    <location>
        <position position="94"/>
    </location>
</feature>
<dbReference type="SUPFAM" id="SSF53098">
    <property type="entry name" value="Ribonuclease H-like"/>
    <property type="match status" value="1"/>
</dbReference>
<name>A0A443QIW3_9ACAR</name>
<dbReference type="InterPro" id="IPR050951">
    <property type="entry name" value="Retrovirus_Pol_polyprotein"/>
</dbReference>
<evidence type="ECO:0000313" key="3">
    <source>
        <dbReference type="Proteomes" id="UP000285301"/>
    </source>
</evidence>
<gene>
    <name evidence="2" type="ORF">B4U79_10362</name>
</gene>